<feature type="compositionally biased region" description="Polar residues" evidence="1">
    <location>
        <begin position="45"/>
        <end position="59"/>
    </location>
</feature>
<reference evidence="2" key="1">
    <citation type="submission" date="2019-01" db="EMBL/GenBank/DDBJ databases">
        <title>Draft genome sequences of three monokaryotic isolates of the white-rot basidiomycete fungus Dichomitus squalens.</title>
        <authorList>
            <consortium name="DOE Joint Genome Institute"/>
            <person name="Lopez S.C."/>
            <person name="Andreopoulos B."/>
            <person name="Pangilinan J."/>
            <person name="Lipzen A."/>
            <person name="Riley R."/>
            <person name="Ahrendt S."/>
            <person name="Ng V."/>
            <person name="Barry K."/>
            <person name="Daum C."/>
            <person name="Grigoriev I.V."/>
            <person name="Hilden K.S."/>
            <person name="Makela M.R."/>
            <person name="de Vries R.P."/>
        </authorList>
    </citation>
    <scope>NUCLEOTIDE SEQUENCE [LARGE SCALE GENOMIC DNA]</scope>
    <source>
        <strain evidence="2">OM18370.1</strain>
    </source>
</reference>
<dbReference type="AlphaFoldDB" id="A0A4Q9MMV3"/>
<feature type="region of interest" description="Disordered" evidence="1">
    <location>
        <begin position="1"/>
        <end position="59"/>
    </location>
</feature>
<dbReference type="Proteomes" id="UP000292957">
    <property type="component" value="Unassembled WGS sequence"/>
</dbReference>
<name>A0A4Q9MMV3_9APHY</name>
<evidence type="ECO:0000256" key="1">
    <source>
        <dbReference type="SAM" id="MobiDB-lite"/>
    </source>
</evidence>
<proteinExistence type="predicted"/>
<protein>
    <submittedName>
        <fullName evidence="2">Uncharacterized protein</fullName>
    </submittedName>
</protein>
<sequence>MCSAGSDPSLTQVRPLGVRPWVKPRRHQRRSFRAREPPGRPAVRHSSSGSPSAATNPPS</sequence>
<feature type="non-terminal residue" evidence="2">
    <location>
        <position position="59"/>
    </location>
</feature>
<feature type="compositionally biased region" description="Polar residues" evidence="1">
    <location>
        <begin position="1"/>
        <end position="12"/>
    </location>
</feature>
<organism evidence="2">
    <name type="scientific">Dichomitus squalens</name>
    <dbReference type="NCBI Taxonomy" id="114155"/>
    <lineage>
        <taxon>Eukaryota</taxon>
        <taxon>Fungi</taxon>
        <taxon>Dikarya</taxon>
        <taxon>Basidiomycota</taxon>
        <taxon>Agaricomycotina</taxon>
        <taxon>Agaricomycetes</taxon>
        <taxon>Polyporales</taxon>
        <taxon>Polyporaceae</taxon>
        <taxon>Dichomitus</taxon>
    </lineage>
</organism>
<gene>
    <name evidence="2" type="ORF">BD311DRAFT_839477</name>
</gene>
<accession>A0A4Q9MMV3</accession>
<dbReference type="EMBL" id="ML143423">
    <property type="protein sequence ID" value="TBU28228.1"/>
    <property type="molecule type" value="Genomic_DNA"/>
</dbReference>
<evidence type="ECO:0000313" key="2">
    <source>
        <dbReference type="EMBL" id="TBU28228.1"/>
    </source>
</evidence>
<feature type="compositionally biased region" description="Basic residues" evidence="1">
    <location>
        <begin position="22"/>
        <end position="32"/>
    </location>
</feature>